<accession>A0A5A7RIY1</accession>
<sequence length="152" mass="16790">MAPILVFTNGGARDKDNKAVQEMRRLKDDIGSGEVNGAEEGSLVMGYMGRHSENTHHSILSMSSEETVTGSCMMSRNTKHEDSLRLGSICDFRGGNKTPTRVLSGLELGFENWDSCYGPWSRPSRQREVRQGYLEQLQGRTRLALALAGPTI</sequence>
<evidence type="ECO:0000313" key="2">
    <source>
        <dbReference type="Proteomes" id="UP000325081"/>
    </source>
</evidence>
<dbReference type="EMBL" id="BKCP01013070">
    <property type="protein sequence ID" value="GER57109.1"/>
    <property type="molecule type" value="Genomic_DNA"/>
</dbReference>
<evidence type="ECO:0000313" key="1">
    <source>
        <dbReference type="EMBL" id="GER57109.1"/>
    </source>
</evidence>
<comment type="caution">
    <text evidence="1">The sequence shown here is derived from an EMBL/GenBank/DDBJ whole genome shotgun (WGS) entry which is preliminary data.</text>
</comment>
<gene>
    <name evidence="1" type="ORF">STAS_34900</name>
</gene>
<dbReference type="Proteomes" id="UP000325081">
    <property type="component" value="Unassembled WGS sequence"/>
</dbReference>
<reference evidence="2" key="1">
    <citation type="journal article" date="2019" name="Curr. Biol.">
        <title>Genome Sequence of Striga asiatica Provides Insight into the Evolution of Plant Parasitism.</title>
        <authorList>
            <person name="Yoshida S."/>
            <person name="Kim S."/>
            <person name="Wafula E.K."/>
            <person name="Tanskanen J."/>
            <person name="Kim Y.M."/>
            <person name="Honaas L."/>
            <person name="Yang Z."/>
            <person name="Spallek T."/>
            <person name="Conn C.E."/>
            <person name="Ichihashi Y."/>
            <person name="Cheong K."/>
            <person name="Cui S."/>
            <person name="Der J.P."/>
            <person name="Gundlach H."/>
            <person name="Jiao Y."/>
            <person name="Hori C."/>
            <person name="Ishida J.K."/>
            <person name="Kasahara H."/>
            <person name="Kiba T."/>
            <person name="Kim M.S."/>
            <person name="Koo N."/>
            <person name="Laohavisit A."/>
            <person name="Lee Y.H."/>
            <person name="Lumba S."/>
            <person name="McCourt P."/>
            <person name="Mortimer J.C."/>
            <person name="Mutuku J.M."/>
            <person name="Nomura T."/>
            <person name="Sasaki-Sekimoto Y."/>
            <person name="Seto Y."/>
            <person name="Wang Y."/>
            <person name="Wakatake T."/>
            <person name="Sakakibara H."/>
            <person name="Demura T."/>
            <person name="Yamaguchi S."/>
            <person name="Yoneyama K."/>
            <person name="Manabe R.I."/>
            <person name="Nelson D.C."/>
            <person name="Schulman A.H."/>
            <person name="Timko M.P."/>
            <person name="dePamphilis C.W."/>
            <person name="Choi D."/>
            <person name="Shirasu K."/>
        </authorList>
    </citation>
    <scope>NUCLEOTIDE SEQUENCE [LARGE SCALE GENOMIC DNA]</scope>
    <source>
        <strain evidence="2">cv. UVA1</strain>
    </source>
</reference>
<protein>
    <submittedName>
        <fullName evidence="1">Phototropin 2</fullName>
    </submittedName>
</protein>
<organism evidence="1 2">
    <name type="scientific">Striga asiatica</name>
    <name type="common">Asiatic witchweed</name>
    <name type="synonym">Buchnera asiatica</name>
    <dbReference type="NCBI Taxonomy" id="4170"/>
    <lineage>
        <taxon>Eukaryota</taxon>
        <taxon>Viridiplantae</taxon>
        <taxon>Streptophyta</taxon>
        <taxon>Embryophyta</taxon>
        <taxon>Tracheophyta</taxon>
        <taxon>Spermatophyta</taxon>
        <taxon>Magnoliopsida</taxon>
        <taxon>eudicotyledons</taxon>
        <taxon>Gunneridae</taxon>
        <taxon>Pentapetalae</taxon>
        <taxon>asterids</taxon>
        <taxon>lamiids</taxon>
        <taxon>Lamiales</taxon>
        <taxon>Orobanchaceae</taxon>
        <taxon>Buchnereae</taxon>
        <taxon>Striga</taxon>
    </lineage>
</organism>
<dbReference type="AlphaFoldDB" id="A0A5A7RIY1"/>
<keyword evidence="2" id="KW-1185">Reference proteome</keyword>
<name>A0A5A7RIY1_STRAF</name>
<proteinExistence type="predicted"/>